<organism evidence="2 3">
    <name type="scientific">Hyaloscypha variabilis (strain UAMH 11265 / GT02V1 / F)</name>
    <name type="common">Meliniomyces variabilis</name>
    <dbReference type="NCBI Taxonomy" id="1149755"/>
    <lineage>
        <taxon>Eukaryota</taxon>
        <taxon>Fungi</taxon>
        <taxon>Dikarya</taxon>
        <taxon>Ascomycota</taxon>
        <taxon>Pezizomycotina</taxon>
        <taxon>Leotiomycetes</taxon>
        <taxon>Helotiales</taxon>
        <taxon>Hyaloscyphaceae</taxon>
        <taxon>Hyaloscypha</taxon>
        <taxon>Hyaloscypha variabilis</taxon>
    </lineage>
</organism>
<dbReference type="InterPro" id="IPR010730">
    <property type="entry name" value="HET"/>
</dbReference>
<evidence type="ECO:0000259" key="1">
    <source>
        <dbReference type="Pfam" id="PF06985"/>
    </source>
</evidence>
<dbReference type="AlphaFoldDB" id="A0A2J6R7W7"/>
<dbReference type="STRING" id="1149755.A0A2J6R7W7"/>
<reference evidence="2 3" key="1">
    <citation type="submission" date="2016-04" db="EMBL/GenBank/DDBJ databases">
        <title>A degradative enzymes factory behind the ericoid mycorrhizal symbiosis.</title>
        <authorList>
            <consortium name="DOE Joint Genome Institute"/>
            <person name="Martino E."/>
            <person name="Morin E."/>
            <person name="Grelet G."/>
            <person name="Kuo A."/>
            <person name="Kohler A."/>
            <person name="Daghino S."/>
            <person name="Barry K."/>
            <person name="Choi C."/>
            <person name="Cichocki N."/>
            <person name="Clum A."/>
            <person name="Copeland A."/>
            <person name="Hainaut M."/>
            <person name="Haridas S."/>
            <person name="Labutti K."/>
            <person name="Lindquist E."/>
            <person name="Lipzen A."/>
            <person name="Khouja H.-R."/>
            <person name="Murat C."/>
            <person name="Ohm R."/>
            <person name="Olson A."/>
            <person name="Spatafora J."/>
            <person name="Veneault-Fourrey C."/>
            <person name="Henrissat B."/>
            <person name="Grigoriev I."/>
            <person name="Martin F."/>
            <person name="Perotto S."/>
        </authorList>
    </citation>
    <scope>NUCLEOTIDE SEQUENCE [LARGE SCALE GENOMIC DNA]</scope>
    <source>
        <strain evidence="2 3">F</strain>
    </source>
</reference>
<evidence type="ECO:0000313" key="3">
    <source>
        <dbReference type="Proteomes" id="UP000235786"/>
    </source>
</evidence>
<evidence type="ECO:0000313" key="2">
    <source>
        <dbReference type="EMBL" id="PMD34621.1"/>
    </source>
</evidence>
<accession>A0A2J6R7W7</accession>
<feature type="non-terminal residue" evidence="2">
    <location>
        <position position="167"/>
    </location>
</feature>
<dbReference type="PANTHER" id="PTHR24148">
    <property type="entry name" value="ANKYRIN REPEAT DOMAIN-CONTAINING PROTEIN 39 HOMOLOG-RELATED"/>
    <property type="match status" value="1"/>
</dbReference>
<feature type="domain" description="Heterokaryon incompatibility" evidence="1">
    <location>
        <begin position="79"/>
        <end position="167"/>
    </location>
</feature>
<dbReference type="Pfam" id="PF06985">
    <property type="entry name" value="HET"/>
    <property type="match status" value="1"/>
</dbReference>
<dbReference type="EMBL" id="KZ613953">
    <property type="protein sequence ID" value="PMD34621.1"/>
    <property type="molecule type" value="Genomic_DNA"/>
</dbReference>
<dbReference type="OrthoDB" id="2157530at2759"/>
<proteinExistence type="predicted"/>
<dbReference type="Proteomes" id="UP000235786">
    <property type="component" value="Unassembled WGS sequence"/>
</dbReference>
<dbReference type="PANTHER" id="PTHR24148:SF73">
    <property type="entry name" value="HET DOMAIN PROTEIN (AFU_ORTHOLOGUE AFUA_8G01020)"/>
    <property type="match status" value="1"/>
</dbReference>
<protein>
    <submittedName>
        <fullName evidence="2">HET-domain-containing protein</fullName>
    </submittedName>
</protein>
<keyword evidence="3" id="KW-1185">Reference proteome</keyword>
<name>A0A2J6R7W7_HYAVF</name>
<sequence length="167" mass="19073">MSWTSPLETQSIKLPEDIGSLSNVRAVSGSLYPVLQPYKYKPLKEGEVRLLDLLPGTEDNQSPISCHLYEVSIDDLPPYEALSYSWDTDTSGQTPHPTIFIDSQPLQIMPNLEAFLLQHRQDQDSPPRPLWIDAICINQNDFTERRQQVGMMSKLYTRLSRLVVWLG</sequence>
<gene>
    <name evidence="2" type="ORF">L207DRAFT_436702</name>
</gene>
<dbReference type="InterPro" id="IPR052895">
    <property type="entry name" value="HetReg/Transcr_Mod"/>
</dbReference>